<evidence type="ECO:0000313" key="8">
    <source>
        <dbReference type="Proteomes" id="UP000320184"/>
    </source>
</evidence>
<dbReference type="AlphaFoldDB" id="A0A538SBD1"/>
<evidence type="ECO:0000256" key="3">
    <source>
        <dbReference type="ARBA" id="ARBA00022737"/>
    </source>
</evidence>
<keyword evidence="5" id="KW-0411">Iron-sulfur</keyword>
<keyword evidence="1" id="KW-0004">4Fe-4S</keyword>
<evidence type="ECO:0000256" key="2">
    <source>
        <dbReference type="ARBA" id="ARBA00022723"/>
    </source>
</evidence>
<dbReference type="PANTHER" id="PTHR32479">
    <property type="entry name" value="GLYCOLATE OXIDASE IRON-SULFUR SUBUNIT"/>
    <property type="match status" value="1"/>
</dbReference>
<sequence>RAQPRALLRRLPGVEVVDLPNSDWCCGSAGVYNLAHPEMARAQLDHKLDSIDQVAPELVVASNPGCLLHMARGLRERGSSVGLVHLVEVLGRAYPPGTA</sequence>
<dbReference type="Proteomes" id="UP000320184">
    <property type="component" value="Unassembled WGS sequence"/>
</dbReference>
<protein>
    <submittedName>
        <fullName evidence="7">(Fe-S)-binding protein</fullName>
    </submittedName>
</protein>
<comment type="caution">
    <text evidence="7">The sequence shown here is derived from an EMBL/GenBank/DDBJ whole genome shotgun (WGS) entry which is preliminary data.</text>
</comment>
<accession>A0A538SBD1</accession>
<keyword evidence="2" id="KW-0479">Metal-binding</keyword>
<evidence type="ECO:0000256" key="1">
    <source>
        <dbReference type="ARBA" id="ARBA00022485"/>
    </source>
</evidence>
<evidence type="ECO:0000259" key="6">
    <source>
        <dbReference type="Pfam" id="PF02754"/>
    </source>
</evidence>
<dbReference type="GO" id="GO:0046872">
    <property type="term" value="F:metal ion binding"/>
    <property type="evidence" value="ECO:0007669"/>
    <property type="project" value="UniProtKB-KW"/>
</dbReference>
<dbReference type="GO" id="GO:0016491">
    <property type="term" value="F:oxidoreductase activity"/>
    <property type="evidence" value="ECO:0007669"/>
    <property type="project" value="UniProtKB-ARBA"/>
</dbReference>
<dbReference type="Pfam" id="PF02754">
    <property type="entry name" value="CCG"/>
    <property type="match status" value="1"/>
</dbReference>
<keyword evidence="4" id="KW-0408">Iron</keyword>
<organism evidence="7 8">
    <name type="scientific">Eiseniibacteriota bacterium</name>
    <dbReference type="NCBI Taxonomy" id="2212470"/>
    <lineage>
        <taxon>Bacteria</taxon>
        <taxon>Candidatus Eiseniibacteriota</taxon>
    </lineage>
</organism>
<gene>
    <name evidence="7" type="ORF">E6K73_11295</name>
</gene>
<dbReference type="InterPro" id="IPR004017">
    <property type="entry name" value="Cys_rich_dom"/>
</dbReference>
<dbReference type="PANTHER" id="PTHR32479:SF17">
    <property type="entry name" value="GLYCOLATE OXIDASE IRON-SULFUR SUBUNIT"/>
    <property type="match status" value="1"/>
</dbReference>
<reference evidence="7 8" key="1">
    <citation type="journal article" date="2019" name="Nat. Microbiol.">
        <title>Mediterranean grassland soil C-N compound turnover is dependent on rainfall and depth, and is mediated by genomically divergent microorganisms.</title>
        <authorList>
            <person name="Diamond S."/>
            <person name="Andeer P.F."/>
            <person name="Li Z."/>
            <person name="Crits-Christoph A."/>
            <person name="Burstein D."/>
            <person name="Anantharaman K."/>
            <person name="Lane K.R."/>
            <person name="Thomas B.C."/>
            <person name="Pan C."/>
            <person name="Northen T.R."/>
            <person name="Banfield J.F."/>
        </authorList>
    </citation>
    <scope>NUCLEOTIDE SEQUENCE [LARGE SCALE GENOMIC DNA]</scope>
    <source>
        <strain evidence="7">WS_3</strain>
    </source>
</reference>
<proteinExistence type="predicted"/>
<name>A0A538SBD1_UNCEI</name>
<evidence type="ECO:0000256" key="5">
    <source>
        <dbReference type="ARBA" id="ARBA00023014"/>
    </source>
</evidence>
<dbReference type="GO" id="GO:0051539">
    <property type="term" value="F:4 iron, 4 sulfur cluster binding"/>
    <property type="evidence" value="ECO:0007669"/>
    <property type="project" value="UniProtKB-KW"/>
</dbReference>
<evidence type="ECO:0000256" key="4">
    <source>
        <dbReference type="ARBA" id="ARBA00023004"/>
    </source>
</evidence>
<feature type="domain" description="Cysteine-rich" evidence="6">
    <location>
        <begin position="3"/>
        <end position="70"/>
    </location>
</feature>
<evidence type="ECO:0000313" key="7">
    <source>
        <dbReference type="EMBL" id="TMQ48680.1"/>
    </source>
</evidence>
<feature type="non-terminal residue" evidence="7">
    <location>
        <position position="1"/>
    </location>
</feature>
<keyword evidence="3" id="KW-0677">Repeat</keyword>
<dbReference type="EMBL" id="VBOT01000135">
    <property type="protein sequence ID" value="TMQ48680.1"/>
    <property type="molecule type" value="Genomic_DNA"/>
</dbReference>